<dbReference type="AlphaFoldDB" id="A0A0W0WXI7"/>
<name>A0A0W0WXI7_9GAMM</name>
<proteinExistence type="predicted"/>
<dbReference type="Proteomes" id="UP000054858">
    <property type="component" value="Unassembled WGS sequence"/>
</dbReference>
<accession>A0A0W0WXI7</accession>
<protein>
    <submittedName>
        <fullName evidence="1">GNAT family acetyltransferase</fullName>
    </submittedName>
</protein>
<dbReference type="GO" id="GO:0016740">
    <property type="term" value="F:transferase activity"/>
    <property type="evidence" value="ECO:0007669"/>
    <property type="project" value="UniProtKB-KW"/>
</dbReference>
<gene>
    <name evidence="1" type="ORF">Loak_2184</name>
</gene>
<organism evidence="1 2">
    <name type="scientific">Legionella oakridgensis</name>
    <dbReference type="NCBI Taxonomy" id="29423"/>
    <lineage>
        <taxon>Bacteria</taxon>
        <taxon>Pseudomonadati</taxon>
        <taxon>Pseudomonadota</taxon>
        <taxon>Gammaproteobacteria</taxon>
        <taxon>Legionellales</taxon>
        <taxon>Legionellaceae</taxon>
        <taxon>Legionella</taxon>
    </lineage>
</organism>
<reference evidence="1 2" key="1">
    <citation type="submission" date="2015-11" db="EMBL/GenBank/DDBJ databases">
        <title>Genomic analysis of 38 Legionella species identifies large and diverse effector repertoires.</title>
        <authorList>
            <person name="Burstein D."/>
            <person name="Amaro F."/>
            <person name="Zusman T."/>
            <person name="Lifshitz Z."/>
            <person name="Cohen O."/>
            <person name="Gilbert J.A."/>
            <person name="Pupko T."/>
            <person name="Shuman H.A."/>
            <person name="Segal G."/>
        </authorList>
    </citation>
    <scope>NUCLEOTIDE SEQUENCE [LARGE SCALE GENOMIC DNA]</scope>
    <source>
        <strain evidence="1 2">Oak Ridge-10</strain>
    </source>
</reference>
<evidence type="ECO:0000313" key="2">
    <source>
        <dbReference type="Proteomes" id="UP000054858"/>
    </source>
</evidence>
<comment type="caution">
    <text evidence="1">The sequence shown here is derived from an EMBL/GenBank/DDBJ whole genome shotgun (WGS) entry which is preliminary data.</text>
</comment>
<evidence type="ECO:0000313" key="1">
    <source>
        <dbReference type="EMBL" id="KTD37048.1"/>
    </source>
</evidence>
<keyword evidence="1" id="KW-0808">Transferase</keyword>
<dbReference type="PATRIC" id="fig|29423.5.peg.2291"/>
<sequence length="61" mass="7172">MITLDLLKSHPDCIPTLAKIWFDVLGKIWLPEIPIKQVEQRFHEHLNDDIVVANVVKQRQE</sequence>
<dbReference type="EMBL" id="LNYP01000031">
    <property type="protein sequence ID" value="KTD37048.1"/>
    <property type="molecule type" value="Genomic_DNA"/>
</dbReference>